<gene>
    <name evidence="1" type="ORF">CCR75_008024</name>
</gene>
<dbReference type="EMBL" id="SHOA02000001">
    <property type="protein sequence ID" value="TDH70941.1"/>
    <property type="molecule type" value="Genomic_DNA"/>
</dbReference>
<keyword evidence="2" id="KW-1185">Reference proteome</keyword>
<dbReference type="Proteomes" id="UP000294530">
    <property type="component" value="Unassembled WGS sequence"/>
</dbReference>
<proteinExistence type="predicted"/>
<dbReference type="KEGG" id="blac:94351750"/>
<dbReference type="OrthoDB" id="166499at2759"/>
<dbReference type="AlphaFoldDB" id="A0A976FQE3"/>
<dbReference type="GeneID" id="94351750"/>
<sequence>MWEWTCKIYERRSDPTIRESIIVKKSLELRALKCGAAEDVELHLANDVSSTHRTDKLQLTKSHD</sequence>
<accession>A0A976FQE3</accession>
<name>A0A976FQE3_BRELC</name>
<evidence type="ECO:0000313" key="2">
    <source>
        <dbReference type="Proteomes" id="UP000294530"/>
    </source>
</evidence>
<reference evidence="1 2" key="1">
    <citation type="journal article" date="2021" name="Genome Biol.">
        <title>AFLAP: assembly-free linkage analysis pipeline using k-mers from genome sequencing data.</title>
        <authorList>
            <person name="Fletcher K."/>
            <person name="Zhang L."/>
            <person name="Gil J."/>
            <person name="Han R."/>
            <person name="Cavanaugh K."/>
            <person name="Michelmore R."/>
        </authorList>
    </citation>
    <scope>NUCLEOTIDE SEQUENCE [LARGE SCALE GENOMIC DNA]</scope>
    <source>
        <strain evidence="1 2">SF5</strain>
    </source>
</reference>
<comment type="caution">
    <text evidence="1">The sequence shown here is derived from an EMBL/GenBank/DDBJ whole genome shotgun (WGS) entry which is preliminary data.</text>
</comment>
<organism evidence="1 2">
    <name type="scientific">Bremia lactucae</name>
    <name type="common">Lettuce downy mildew</name>
    <dbReference type="NCBI Taxonomy" id="4779"/>
    <lineage>
        <taxon>Eukaryota</taxon>
        <taxon>Sar</taxon>
        <taxon>Stramenopiles</taxon>
        <taxon>Oomycota</taxon>
        <taxon>Peronosporomycetes</taxon>
        <taxon>Peronosporales</taxon>
        <taxon>Peronosporaceae</taxon>
        <taxon>Bremia</taxon>
    </lineage>
</organism>
<evidence type="ECO:0000313" key="1">
    <source>
        <dbReference type="EMBL" id="TDH70941.1"/>
    </source>
</evidence>
<dbReference type="RefSeq" id="XP_067820440.1">
    <property type="nucleotide sequence ID" value="XM_067966079.1"/>
</dbReference>
<protein>
    <submittedName>
        <fullName evidence="1">Uncharacterized protein</fullName>
    </submittedName>
</protein>